<evidence type="ECO:0000256" key="2">
    <source>
        <dbReference type="ARBA" id="ARBA00005236"/>
    </source>
</evidence>
<dbReference type="AlphaFoldDB" id="A0A089YU99"/>
<accession>A0A089YU99</accession>
<keyword evidence="3" id="KW-1003">Cell membrane</keyword>
<keyword evidence="5 7" id="KW-1133">Transmembrane helix</keyword>
<dbReference type="KEGG" id="prh:LT40_07715"/>
<dbReference type="PANTHER" id="PTHR30489:SF0">
    <property type="entry name" value="LIPOPROTEIN-RELEASING SYSTEM TRANSMEMBRANE PROTEIN LOLE"/>
    <property type="match status" value="1"/>
</dbReference>
<dbReference type="HOGENOM" id="CLU_056171_0_0_6"/>
<dbReference type="InterPro" id="IPR003838">
    <property type="entry name" value="ABC3_permease_C"/>
</dbReference>
<feature type="transmembrane region" description="Helical" evidence="7">
    <location>
        <begin position="279"/>
        <end position="305"/>
    </location>
</feature>
<reference evidence="9 10" key="1">
    <citation type="journal article" date="2015" name="J. Biotechnol.">
        <title>Complete genome sequence of Pseudomonas rhizosphaerae IH5T (=DSM 16299T), a phosphate-solubilizing rhizobacterium for bacterial biofertilizer.</title>
        <authorList>
            <person name="Kwak Y."/>
            <person name="Jung B.K."/>
            <person name="Shin J.H."/>
        </authorList>
    </citation>
    <scope>NUCLEOTIDE SEQUENCE [LARGE SCALE GENOMIC DNA]</scope>
    <source>
        <strain evidence="9">DSM 16299</strain>
    </source>
</reference>
<evidence type="ECO:0000256" key="7">
    <source>
        <dbReference type="SAM" id="Phobius"/>
    </source>
</evidence>
<protein>
    <submittedName>
        <fullName evidence="9">ABC transporter permease</fullName>
    </submittedName>
</protein>
<evidence type="ECO:0000313" key="9">
    <source>
        <dbReference type="EMBL" id="AIS17295.1"/>
    </source>
</evidence>
<dbReference type="GO" id="GO:0044874">
    <property type="term" value="P:lipoprotein localization to outer membrane"/>
    <property type="evidence" value="ECO:0007669"/>
    <property type="project" value="TreeGrafter"/>
</dbReference>
<feature type="domain" description="ABC3 transporter permease C-terminal" evidence="8">
    <location>
        <begin position="286"/>
        <end position="406"/>
    </location>
</feature>
<comment type="similarity">
    <text evidence="2">Belongs to the ABC-4 integral membrane protein family. LolC/E subfamily.</text>
</comment>
<evidence type="ECO:0000256" key="1">
    <source>
        <dbReference type="ARBA" id="ARBA00004651"/>
    </source>
</evidence>
<keyword evidence="4 7" id="KW-0812">Transmembrane</keyword>
<dbReference type="STRING" id="216142.LT40_07715"/>
<evidence type="ECO:0000256" key="5">
    <source>
        <dbReference type="ARBA" id="ARBA00022989"/>
    </source>
</evidence>
<feature type="transmembrane region" description="Helical" evidence="7">
    <location>
        <begin position="380"/>
        <end position="403"/>
    </location>
</feature>
<dbReference type="GO" id="GO:0098797">
    <property type="term" value="C:plasma membrane protein complex"/>
    <property type="evidence" value="ECO:0007669"/>
    <property type="project" value="TreeGrafter"/>
</dbReference>
<proteinExistence type="inferred from homology"/>
<name>A0A089YU99_9PSED</name>
<evidence type="ECO:0000256" key="4">
    <source>
        <dbReference type="ARBA" id="ARBA00022692"/>
    </source>
</evidence>
<feature type="transmembrane region" description="Helical" evidence="7">
    <location>
        <begin position="326"/>
        <end position="352"/>
    </location>
</feature>
<comment type="subcellular location">
    <subcellularLocation>
        <location evidence="1">Cell membrane</location>
        <topology evidence="1">Multi-pass membrane protein</topology>
    </subcellularLocation>
</comment>
<evidence type="ECO:0000259" key="8">
    <source>
        <dbReference type="Pfam" id="PF02687"/>
    </source>
</evidence>
<dbReference type="eggNOG" id="COG0577">
    <property type="taxonomic scope" value="Bacteria"/>
</dbReference>
<evidence type="ECO:0000256" key="6">
    <source>
        <dbReference type="ARBA" id="ARBA00023136"/>
    </source>
</evidence>
<dbReference type="Proteomes" id="UP000029499">
    <property type="component" value="Chromosome"/>
</dbReference>
<dbReference type="Pfam" id="PF02687">
    <property type="entry name" value="FtsX"/>
    <property type="match status" value="1"/>
</dbReference>
<dbReference type="InterPro" id="IPR051447">
    <property type="entry name" value="Lipoprotein-release_system"/>
</dbReference>
<feature type="transmembrane region" description="Helical" evidence="7">
    <location>
        <begin position="31"/>
        <end position="52"/>
    </location>
</feature>
<keyword evidence="6 7" id="KW-0472">Membrane</keyword>
<keyword evidence="10" id="KW-1185">Reference proteome</keyword>
<evidence type="ECO:0000313" key="10">
    <source>
        <dbReference type="Proteomes" id="UP000029499"/>
    </source>
</evidence>
<dbReference type="PANTHER" id="PTHR30489">
    <property type="entry name" value="LIPOPROTEIN-RELEASING SYSTEM TRANSMEMBRANE PROTEIN LOLE"/>
    <property type="match status" value="1"/>
</dbReference>
<organism evidence="9 10">
    <name type="scientific">Pseudomonas rhizosphaerae</name>
    <dbReference type="NCBI Taxonomy" id="216142"/>
    <lineage>
        <taxon>Bacteria</taxon>
        <taxon>Pseudomonadati</taxon>
        <taxon>Pseudomonadota</taxon>
        <taxon>Gammaproteobacteria</taxon>
        <taxon>Pseudomonadales</taxon>
        <taxon>Pseudomonadaceae</taxon>
        <taxon>Pseudomonas</taxon>
    </lineage>
</organism>
<gene>
    <name evidence="9" type="ORF">LT40_07715</name>
</gene>
<dbReference type="EMBL" id="CP009533">
    <property type="protein sequence ID" value="AIS17295.1"/>
    <property type="molecule type" value="Genomic_DNA"/>
</dbReference>
<sequence length="413" mass="44622">MQERRVLNRWIDRLRLLCKLAVEDLWHDRKVSLCIAASLVAVIAPLLLLFGLKHGVVSQLQDDLLRDPRNLEVKMLSSGSFDDTWITRLQQVPETGFAIGQTRSLNTQADLLIGLQRFVENAEILPTQAGDPLLNMPASALQGNDLILSASAAQRLQAEVGSSVRLRAARRLDGISELGEINLNVVAILDASRFGRAAGFIAPSLLLSLEHFRDGYRVPAFGLESGKPLDNLQPLYARARVYARNIDSVAALEHWLMAQNIQTSSRLADIENVKAINHVLSLIFGVIAAAALTGCIASLVGAFLANIDRKRKSLAVLRLLGFSSPAVAGFVVLQAIVLSLIGYIGGLAFYLVGSRLFDHVLGSSQSTGAFACHITPWHGFAALLLSLLVAVLVALIGAVRAIGIQPAESLREL</sequence>
<evidence type="ECO:0000256" key="3">
    <source>
        <dbReference type="ARBA" id="ARBA00022475"/>
    </source>
</evidence>